<dbReference type="EMBL" id="AOXI01000043">
    <property type="protein sequence ID" value="ESE82158.1"/>
    <property type="molecule type" value="Genomic_DNA"/>
</dbReference>
<comment type="caution">
    <text evidence="1">The sequence shown here is derived from an EMBL/GenBank/DDBJ whole genome shotgun (WGS) entry which is preliminary data.</text>
</comment>
<gene>
    <name evidence="1" type="ORF">SEI61121_18418</name>
</gene>
<evidence type="ECO:0000313" key="2">
    <source>
        <dbReference type="Proteomes" id="UP000017304"/>
    </source>
</evidence>
<proteinExistence type="predicted"/>
<evidence type="ECO:0000313" key="1">
    <source>
        <dbReference type="EMBL" id="ESE82158.1"/>
    </source>
</evidence>
<reference evidence="1 2" key="1">
    <citation type="journal article" date="2013" name="Genome Biol. Evol.">
        <title>Phylogenetic diversity of the enteric pathogen Salmonella enterica subsp. enterica inferred from genome-wide reference-free SNP characters.</title>
        <authorList>
            <person name="Timme R.E."/>
            <person name="Pettengill J.B."/>
            <person name="Allard M.W."/>
            <person name="Strain E."/>
            <person name="Barrangou R."/>
            <person name="Wehnes C."/>
            <person name="Van Kessel J.S."/>
            <person name="Karns J.S."/>
            <person name="Musser S.M."/>
            <person name="Brown E.W."/>
        </authorList>
    </citation>
    <scope>NUCLEOTIDE SEQUENCE [LARGE SCALE GENOMIC DNA]</scope>
    <source>
        <strain evidence="1 2">1121</strain>
    </source>
</reference>
<dbReference type="AlphaFoldDB" id="V1GP46"/>
<name>V1GP46_SALER</name>
<accession>V1GP46</accession>
<sequence>MANKQIRQMGTLLLYSIKKRFGKKHTNMYKSGVSEESQRTGNLKYDSYINLTISRLHTGVHKNANR</sequence>
<dbReference type="STRING" id="1173950.SEI61121_18418"/>
<dbReference type="Proteomes" id="UP000017304">
    <property type="component" value="Unassembled WGS sequence"/>
</dbReference>
<organism evidence="1 2">
    <name type="scientific">Salmonella enterica subsp. indica serovar 6,14,25:z10:1,(2),7 str. 1121</name>
    <dbReference type="NCBI Taxonomy" id="1173950"/>
    <lineage>
        <taxon>Bacteria</taxon>
        <taxon>Pseudomonadati</taxon>
        <taxon>Pseudomonadota</taxon>
        <taxon>Gammaproteobacteria</taxon>
        <taxon>Enterobacterales</taxon>
        <taxon>Enterobacteriaceae</taxon>
        <taxon>Salmonella</taxon>
    </lineage>
</organism>
<protein>
    <submittedName>
        <fullName evidence="1">Uncharacterized protein</fullName>
    </submittedName>
</protein>